<dbReference type="EMBL" id="HBNR01069311">
    <property type="protein sequence ID" value="CAE4643243.1"/>
    <property type="molecule type" value="Transcribed_RNA"/>
</dbReference>
<evidence type="ECO:0000313" key="2">
    <source>
        <dbReference type="EMBL" id="CAE4643243.1"/>
    </source>
</evidence>
<feature type="compositionally biased region" description="Acidic residues" evidence="1">
    <location>
        <begin position="304"/>
        <end position="318"/>
    </location>
</feature>
<evidence type="ECO:0000256" key="1">
    <source>
        <dbReference type="SAM" id="MobiDB-lite"/>
    </source>
</evidence>
<organism evidence="2">
    <name type="scientific">Alexandrium monilatum</name>
    <dbReference type="NCBI Taxonomy" id="311494"/>
    <lineage>
        <taxon>Eukaryota</taxon>
        <taxon>Sar</taxon>
        <taxon>Alveolata</taxon>
        <taxon>Dinophyceae</taxon>
        <taxon>Gonyaulacales</taxon>
        <taxon>Pyrocystaceae</taxon>
        <taxon>Alexandrium</taxon>
    </lineage>
</organism>
<dbReference type="AlphaFoldDB" id="A0A7S4SEX7"/>
<proteinExistence type="predicted"/>
<sequence>MQDSPAAAAAAEASPLAEQGARGLGAPPLCPPLEPQAQASRRRQPAGGSPEGPPMEGPQPSASREASLGTQALGAQTPGRGAELQDPAVQLQPAGFCQQPRQASLRRLISQETVLEAEVPGPMSSERVGFAVPTDGGPRARAVPALPTLLTSKVTATREQKPSADVKDSDAQLATTLPSRGLPASVNSKVCGHWVLEASSAAGKWAVDASRVPRHLALEAARKAGGWAVAASYDAGQLALERGSILARSAWEASGPLAQRSLDAATASARVGAEAVRCSSRRMDAALNDVLDRLHDHLTRLDEDSSDGEGTDAEAEESTDGKPVYPGHPLDPRGIGVPGGTQPGCSLAGHVGAAAFLPPHTMQQQQQQLHAWHKRAEQLQQQLLRQHWAQVERPGGQPFAVAGQYHGGPFSQVRTPGLSRGRSFAHPAPAVHAAQAPPRLASSPAYFPAAQPYAYVQVSRQR</sequence>
<gene>
    <name evidence="2" type="ORF">AMON00008_LOCUS49094</name>
</gene>
<feature type="region of interest" description="Disordered" evidence="1">
    <location>
        <begin position="299"/>
        <end position="343"/>
    </location>
</feature>
<name>A0A7S4SEX7_9DINO</name>
<reference evidence="2" key="1">
    <citation type="submission" date="2021-01" db="EMBL/GenBank/DDBJ databases">
        <authorList>
            <person name="Corre E."/>
            <person name="Pelletier E."/>
            <person name="Niang G."/>
            <person name="Scheremetjew M."/>
            <person name="Finn R."/>
            <person name="Kale V."/>
            <person name="Holt S."/>
            <person name="Cochrane G."/>
            <person name="Meng A."/>
            <person name="Brown T."/>
            <person name="Cohen L."/>
        </authorList>
    </citation>
    <scope>NUCLEOTIDE SEQUENCE</scope>
    <source>
        <strain evidence="2">CCMP3105</strain>
    </source>
</reference>
<protein>
    <submittedName>
        <fullName evidence="2">Uncharacterized protein</fullName>
    </submittedName>
</protein>
<feature type="compositionally biased region" description="Polar residues" evidence="1">
    <location>
        <begin position="62"/>
        <end position="74"/>
    </location>
</feature>
<feature type="region of interest" description="Disordered" evidence="1">
    <location>
        <begin position="1"/>
        <end position="101"/>
    </location>
</feature>
<accession>A0A7S4SEX7</accession>
<feature type="compositionally biased region" description="Low complexity" evidence="1">
    <location>
        <begin position="1"/>
        <end position="18"/>
    </location>
</feature>